<evidence type="ECO:0000256" key="1">
    <source>
        <dbReference type="SAM" id="MobiDB-lite"/>
    </source>
</evidence>
<dbReference type="PANTHER" id="PTHR33443">
    <property type="entry name" value="ZGC:112980"/>
    <property type="match status" value="1"/>
</dbReference>
<feature type="compositionally biased region" description="Polar residues" evidence="1">
    <location>
        <begin position="300"/>
        <end position="314"/>
    </location>
</feature>
<dbReference type="Proteomes" id="UP000006727">
    <property type="component" value="Chromosome 20"/>
</dbReference>
<name>A0A7I4BYT0_PHYPA</name>
<keyword evidence="3" id="KW-1185">Reference proteome</keyword>
<dbReference type="EMBL" id="ABEU02000020">
    <property type="status" value="NOT_ANNOTATED_CDS"/>
    <property type="molecule type" value="Genomic_DNA"/>
</dbReference>
<sequence>MVLEPIYLDLSSSDDEDEDPNWDRNDATGPTAFTCFPKVFNMDVEDDDLFIIDKPKSTGKAKNDRERVIRSAIDDDECCILDTDPGAVEATDIVVPFDTDELVMTGEKGPVACRDFPHARYLCVHFPFKTTLHSKYCSQCHCYVCDSLAPCAQWGEGNNSNDHCHASEEPRWKILRKVAKCGTVPSPVPPASGASAQAAATLSSMFGAENPTGVSRLAQSNLLQAHTSRSSPIVHSPLKRDPLIIKLKGKARGKASQLARLGVRSSRPDRPIPLSSLPGHRQRPPLRPSSTVPESIPDECSNQLPPRPSSTPSDRVQVDAIVSIPTQPLQLSQPTRSNPRHNPSTGRVATISALPLRSQHSVPTANPLSSIGGKGVATNQPPPNPNAAPYNPSSSPRLPNNSPPYITSPPPVSSHDHFLRPSVADSAVPGFVSSVPHIPDSRYVPASALSDVNMAPVYEDQSSLQALAVQRPSVIISSDYVAQSYSSPVDSAAHIADILAGPIEGLEVDAVAQFDYFAITGIGAVESPGASWQATPSLNDVLEQMARDDFLWEQYPGL</sequence>
<feature type="region of interest" description="Disordered" evidence="1">
    <location>
        <begin position="248"/>
        <end position="418"/>
    </location>
</feature>
<dbReference type="FunCoup" id="A0A7I4BYT0">
    <property type="interactions" value="843"/>
</dbReference>
<dbReference type="GeneID" id="112273688"/>
<dbReference type="OMA" id="HCHASEE"/>
<dbReference type="InterPro" id="IPR053234">
    <property type="entry name" value="RPM1_Interactor"/>
</dbReference>
<organism evidence="2 3">
    <name type="scientific">Physcomitrium patens</name>
    <name type="common">Spreading-leaved earth moss</name>
    <name type="synonym">Physcomitrella patens</name>
    <dbReference type="NCBI Taxonomy" id="3218"/>
    <lineage>
        <taxon>Eukaryota</taxon>
        <taxon>Viridiplantae</taxon>
        <taxon>Streptophyta</taxon>
        <taxon>Embryophyta</taxon>
        <taxon>Bryophyta</taxon>
        <taxon>Bryophytina</taxon>
        <taxon>Bryopsida</taxon>
        <taxon>Funariidae</taxon>
        <taxon>Funariales</taxon>
        <taxon>Funariaceae</taxon>
        <taxon>Physcomitrium</taxon>
    </lineage>
</organism>
<feature type="region of interest" description="Disordered" evidence="1">
    <location>
        <begin position="1"/>
        <end position="28"/>
    </location>
</feature>
<dbReference type="EnsemblPlants" id="Pp3c20_15130V3.7">
    <property type="protein sequence ID" value="Pp3c20_15130V3.7"/>
    <property type="gene ID" value="Pp3c20_15130"/>
</dbReference>
<reference evidence="2" key="3">
    <citation type="submission" date="2020-12" db="UniProtKB">
        <authorList>
            <consortium name="EnsemblPlants"/>
        </authorList>
    </citation>
    <scope>IDENTIFICATION</scope>
</reference>
<feature type="compositionally biased region" description="Polar residues" evidence="1">
    <location>
        <begin position="358"/>
        <end position="369"/>
    </location>
</feature>
<feature type="compositionally biased region" description="Polar residues" evidence="1">
    <location>
        <begin position="324"/>
        <end position="347"/>
    </location>
</feature>
<dbReference type="KEGG" id="ppp:112273688"/>
<dbReference type="AlphaFoldDB" id="A0A7I4BYT0"/>
<dbReference type="RefSeq" id="XP_024358520.1">
    <property type="nucleotide sequence ID" value="XM_024502752.2"/>
</dbReference>
<dbReference type="OrthoDB" id="266020at2759"/>
<accession>A0A7I4BYT0</accession>
<proteinExistence type="predicted"/>
<gene>
    <name evidence="2" type="primary">LOC112273688</name>
</gene>
<dbReference type="EnsemblPlants" id="Pp3c20_15130V3.6">
    <property type="protein sequence ID" value="Pp3c20_15130V3.6"/>
    <property type="gene ID" value="Pp3c20_15130"/>
</dbReference>
<reference evidence="2 3" key="2">
    <citation type="journal article" date="2018" name="Plant J.">
        <title>The Physcomitrella patens chromosome-scale assembly reveals moss genome structure and evolution.</title>
        <authorList>
            <person name="Lang D."/>
            <person name="Ullrich K.K."/>
            <person name="Murat F."/>
            <person name="Fuchs J."/>
            <person name="Jenkins J."/>
            <person name="Haas F.B."/>
            <person name="Piednoel M."/>
            <person name="Gundlach H."/>
            <person name="Van Bel M."/>
            <person name="Meyberg R."/>
            <person name="Vives C."/>
            <person name="Morata J."/>
            <person name="Symeonidi A."/>
            <person name="Hiss M."/>
            <person name="Muchero W."/>
            <person name="Kamisugi Y."/>
            <person name="Saleh O."/>
            <person name="Blanc G."/>
            <person name="Decker E.L."/>
            <person name="van Gessel N."/>
            <person name="Grimwood J."/>
            <person name="Hayes R.D."/>
            <person name="Graham S.W."/>
            <person name="Gunter L.E."/>
            <person name="McDaniel S.F."/>
            <person name="Hoernstein S.N.W."/>
            <person name="Larsson A."/>
            <person name="Li F.W."/>
            <person name="Perroud P.F."/>
            <person name="Phillips J."/>
            <person name="Ranjan P."/>
            <person name="Rokshar D.S."/>
            <person name="Rothfels C.J."/>
            <person name="Schneider L."/>
            <person name="Shu S."/>
            <person name="Stevenson D.W."/>
            <person name="Thummler F."/>
            <person name="Tillich M."/>
            <person name="Villarreal Aguilar J.C."/>
            <person name="Widiez T."/>
            <person name="Wong G.K."/>
            <person name="Wymore A."/>
            <person name="Zhang Y."/>
            <person name="Zimmer A.D."/>
            <person name="Quatrano R.S."/>
            <person name="Mayer K.F.X."/>
            <person name="Goodstein D."/>
            <person name="Casacuberta J.M."/>
            <person name="Vandepoele K."/>
            <person name="Reski R."/>
            <person name="Cuming A.C."/>
            <person name="Tuskan G.A."/>
            <person name="Maumus F."/>
            <person name="Salse J."/>
            <person name="Schmutz J."/>
            <person name="Rensing S.A."/>
        </authorList>
    </citation>
    <scope>NUCLEOTIDE SEQUENCE [LARGE SCALE GENOMIC DNA]</scope>
    <source>
        <strain evidence="2 3">cv. Gransden 2004</strain>
    </source>
</reference>
<evidence type="ECO:0000313" key="3">
    <source>
        <dbReference type="Proteomes" id="UP000006727"/>
    </source>
</evidence>
<dbReference type="Gramene" id="Pp3c20_15130V3.6">
    <property type="protein sequence ID" value="Pp3c20_15130V3.6"/>
    <property type="gene ID" value="Pp3c20_15130"/>
</dbReference>
<evidence type="ECO:0000313" key="2">
    <source>
        <dbReference type="EnsemblPlants" id="Pp3c20_15130V3.7"/>
    </source>
</evidence>
<feature type="compositionally biased region" description="Low complexity" evidence="1">
    <location>
        <begin position="387"/>
        <end position="404"/>
    </location>
</feature>
<protein>
    <submittedName>
        <fullName evidence="2">Uncharacterized protein</fullName>
    </submittedName>
</protein>
<dbReference type="PANTHER" id="PTHR33443:SF30">
    <property type="entry name" value="SARCOSINE DEHYDROGENASE-2C PROTEIN"/>
    <property type="match status" value="1"/>
</dbReference>
<reference evidence="2 3" key="1">
    <citation type="journal article" date="2008" name="Science">
        <title>The Physcomitrella genome reveals evolutionary insights into the conquest of land by plants.</title>
        <authorList>
            <person name="Rensing S."/>
            <person name="Lang D."/>
            <person name="Zimmer A."/>
            <person name="Terry A."/>
            <person name="Salamov A."/>
            <person name="Shapiro H."/>
            <person name="Nishiyama T."/>
            <person name="Perroud P.-F."/>
            <person name="Lindquist E."/>
            <person name="Kamisugi Y."/>
            <person name="Tanahashi T."/>
            <person name="Sakakibara K."/>
            <person name="Fujita T."/>
            <person name="Oishi K."/>
            <person name="Shin-I T."/>
            <person name="Kuroki Y."/>
            <person name="Toyoda A."/>
            <person name="Suzuki Y."/>
            <person name="Hashimoto A."/>
            <person name="Yamaguchi K."/>
            <person name="Sugano A."/>
            <person name="Kohara Y."/>
            <person name="Fujiyama A."/>
            <person name="Anterola A."/>
            <person name="Aoki S."/>
            <person name="Ashton N."/>
            <person name="Barbazuk W.B."/>
            <person name="Barker E."/>
            <person name="Bennetzen J."/>
            <person name="Bezanilla M."/>
            <person name="Blankenship R."/>
            <person name="Cho S.H."/>
            <person name="Dutcher S."/>
            <person name="Estelle M."/>
            <person name="Fawcett J.A."/>
            <person name="Gundlach H."/>
            <person name="Hanada K."/>
            <person name="Heyl A."/>
            <person name="Hicks K.A."/>
            <person name="Hugh J."/>
            <person name="Lohr M."/>
            <person name="Mayer K."/>
            <person name="Melkozernov A."/>
            <person name="Murata T."/>
            <person name="Nelson D."/>
            <person name="Pils B."/>
            <person name="Prigge M."/>
            <person name="Reiss B."/>
            <person name="Renner T."/>
            <person name="Rombauts S."/>
            <person name="Rushton P."/>
            <person name="Sanderfoot A."/>
            <person name="Schween G."/>
            <person name="Shiu S.-H."/>
            <person name="Stueber K."/>
            <person name="Theodoulou F.L."/>
            <person name="Tu H."/>
            <person name="Van de Peer Y."/>
            <person name="Verrier P.J."/>
            <person name="Waters E."/>
            <person name="Wood A."/>
            <person name="Yang L."/>
            <person name="Cove D."/>
            <person name="Cuming A."/>
            <person name="Hasebe M."/>
            <person name="Lucas S."/>
            <person name="Mishler D.B."/>
            <person name="Reski R."/>
            <person name="Grigoriev I."/>
            <person name="Quatrano R.S."/>
            <person name="Boore J.L."/>
        </authorList>
    </citation>
    <scope>NUCLEOTIDE SEQUENCE [LARGE SCALE GENOMIC DNA]</scope>
    <source>
        <strain evidence="2 3">cv. Gransden 2004</strain>
    </source>
</reference>
<dbReference type="Gramene" id="Pp3c20_15130V3.7">
    <property type="protein sequence ID" value="Pp3c20_15130V3.7"/>
    <property type="gene ID" value="Pp3c20_15130"/>
</dbReference>